<dbReference type="EMBL" id="KK105436">
    <property type="protein sequence ID" value="KIY92647.1"/>
    <property type="molecule type" value="Genomic_DNA"/>
</dbReference>
<gene>
    <name evidence="2" type="ORF">MNEG_15316</name>
</gene>
<feature type="compositionally biased region" description="Gly residues" evidence="1">
    <location>
        <begin position="45"/>
        <end position="73"/>
    </location>
</feature>
<feature type="compositionally biased region" description="Basic and acidic residues" evidence="1">
    <location>
        <begin position="91"/>
        <end position="101"/>
    </location>
</feature>
<dbReference type="RefSeq" id="XP_013891667.1">
    <property type="nucleotide sequence ID" value="XM_014036213.1"/>
</dbReference>
<feature type="region of interest" description="Disordered" evidence="1">
    <location>
        <begin position="1"/>
        <end position="107"/>
    </location>
</feature>
<keyword evidence="3" id="KW-1185">Reference proteome</keyword>
<feature type="compositionally biased region" description="Acidic residues" evidence="1">
    <location>
        <begin position="29"/>
        <end position="44"/>
    </location>
</feature>
<reference evidence="2 3" key="1">
    <citation type="journal article" date="2013" name="BMC Genomics">
        <title>Reconstruction of the lipid metabolism for the microalga Monoraphidium neglectum from its genome sequence reveals characteristics suitable for biofuel production.</title>
        <authorList>
            <person name="Bogen C."/>
            <person name="Al-Dilaimi A."/>
            <person name="Albersmeier A."/>
            <person name="Wichmann J."/>
            <person name="Grundmann M."/>
            <person name="Rupp O."/>
            <person name="Lauersen K.J."/>
            <person name="Blifernez-Klassen O."/>
            <person name="Kalinowski J."/>
            <person name="Goesmann A."/>
            <person name="Mussgnug J.H."/>
            <person name="Kruse O."/>
        </authorList>
    </citation>
    <scope>NUCLEOTIDE SEQUENCE [LARGE SCALE GENOMIC DNA]</scope>
    <source>
        <strain evidence="2 3">SAG 48.87</strain>
    </source>
</reference>
<evidence type="ECO:0000256" key="1">
    <source>
        <dbReference type="SAM" id="MobiDB-lite"/>
    </source>
</evidence>
<feature type="compositionally biased region" description="Basic and acidic residues" evidence="1">
    <location>
        <begin position="12"/>
        <end position="28"/>
    </location>
</feature>
<dbReference type="AlphaFoldDB" id="A0A0D2IXM1"/>
<accession>A0A0D2IXM1</accession>
<dbReference type="GeneID" id="25732965"/>
<organism evidence="2 3">
    <name type="scientific">Monoraphidium neglectum</name>
    <dbReference type="NCBI Taxonomy" id="145388"/>
    <lineage>
        <taxon>Eukaryota</taxon>
        <taxon>Viridiplantae</taxon>
        <taxon>Chlorophyta</taxon>
        <taxon>core chlorophytes</taxon>
        <taxon>Chlorophyceae</taxon>
        <taxon>CS clade</taxon>
        <taxon>Sphaeropleales</taxon>
        <taxon>Selenastraceae</taxon>
        <taxon>Monoraphidium</taxon>
    </lineage>
</organism>
<dbReference type="KEGG" id="mng:MNEG_15316"/>
<proteinExistence type="predicted"/>
<name>A0A0D2IXM1_9CHLO</name>
<sequence length="143" mass="14196">RKSSRRGRRRTYRDLADLSGSEDGHDPANDDADEDGAAAADEDGGAGGGGGGVLGGGVSAGGDGDGGDGGGASSGSDGEEGAPARRKRRRASDGAREDRRFGALRQGATPADFRGRACGSFWPGCATWVQRASAAAVGVCGKQ</sequence>
<feature type="non-terminal residue" evidence="2">
    <location>
        <position position="1"/>
    </location>
</feature>
<dbReference type="Proteomes" id="UP000054498">
    <property type="component" value="Unassembled WGS sequence"/>
</dbReference>
<feature type="compositionally biased region" description="Basic residues" evidence="1">
    <location>
        <begin position="1"/>
        <end position="11"/>
    </location>
</feature>
<evidence type="ECO:0000313" key="2">
    <source>
        <dbReference type="EMBL" id="KIY92647.1"/>
    </source>
</evidence>
<protein>
    <submittedName>
        <fullName evidence="2">Uncharacterized protein</fullName>
    </submittedName>
</protein>
<evidence type="ECO:0000313" key="3">
    <source>
        <dbReference type="Proteomes" id="UP000054498"/>
    </source>
</evidence>